<keyword evidence="2 4" id="KW-0863">Zinc-finger</keyword>
<dbReference type="PANTHER" id="PTHR25462:SF296">
    <property type="entry name" value="MEIOTIC P26, ISOFORM F"/>
    <property type="match status" value="1"/>
</dbReference>
<sequence>MATSMEEHVKETLKCKVCFGILDDPKTLPCMHTYCLKCLDKLVLRKEEEWSVECPECRKVHILPDGGLRAFKSSYTMNTLVDIFQSMDVGTQPQCSVCKDSNIHDVNAQSKCLQCDKNMCENCEHFHSKFFQGHTLLCLGGDKTDDIQSALEVIKERTLYCKTHKNNPVEIYCKVDQCAVCPTCYVITHSGHECMDIHQAARNNIKHIDRLVKSGEKLLGSFDTVTKDTIVYKETMEKEVSDITNELTNEMNIAIRAIREKYKANIDKVTERKDVCAKQIEAHLGNVQLQRAMVDTMLHQFNVVK</sequence>
<evidence type="ECO:0000256" key="2">
    <source>
        <dbReference type="ARBA" id="ARBA00022771"/>
    </source>
</evidence>
<dbReference type="CDD" id="cd19757">
    <property type="entry name" value="Bbox1"/>
    <property type="match status" value="1"/>
</dbReference>
<name>A0A8S4QB32_OWEFU</name>
<dbReference type="Pfam" id="PF00643">
    <property type="entry name" value="zf-B_box"/>
    <property type="match status" value="1"/>
</dbReference>
<dbReference type="CDD" id="cd19756">
    <property type="entry name" value="Bbox2"/>
    <property type="match status" value="1"/>
</dbReference>
<dbReference type="SUPFAM" id="SSF57850">
    <property type="entry name" value="RING/U-box"/>
    <property type="match status" value="1"/>
</dbReference>
<comment type="caution">
    <text evidence="7">The sequence shown here is derived from an EMBL/GenBank/DDBJ whole genome shotgun (WGS) entry which is preliminary data.</text>
</comment>
<evidence type="ECO:0000256" key="4">
    <source>
        <dbReference type="PROSITE-ProRule" id="PRU00024"/>
    </source>
</evidence>
<dbReference type="PROSITE" id="PS50119">
    <property type="entry name" value="ZF_BBOX"/>
    <property type="match status" value="1"/>
</dbReference>
<organism evidence="7 8">
    <name type="scientific">Owenia fusiformis</name>
    <name type="common">Polychaete worm</name>
    <dbReference type="NCBI Taxonomy" id="6347"/>
    <lineage>
        <taxon>Eukaryota</taxon>
        <taxon>Metazoa</taxon>
        <taxon>Spiralia</taxon>
        <taxon>Lophotrochozoa</taxon>
        <taxon>Annelida</taxon>
        <taxon>Polychaeta</taxon>
        <taxon>Sedentaria</taxon>
        <taxon>Canalipalpata</taxon>
        <taxon>Sabellida</taxon>
        <taxon>Oweniida</taxon>
        <taxon>Oweniidae</taxon>
        <taxon>Owenia</taxon>
    </lineage>
</organism>
<dbReference type="InterPro" id="IPR047153">
    <property type="entry name" value="TRIM45/56/19-like"/>
</dbReference>
<dbReference type="PANTHER" id="PTHR25462">
    <property type="entry name" value="BONUS, ISOFORM C-RELATED"/>
    <property type="match status" value="1"/>
</dbReference>
<evidence type="ECO:0000259" key="5">
    <source>
        <dbReference type="PROSITE" id="PS50089"/>
    </source>
</evidence>
<evidence type="ECO:0000259" key="6">
    <source>
        <dbReference type="PROSITE" id="PS50119"/>
    </source>
</evidence>
<dbReference type="SMART" id="SM00184">
    <property type="entry name" value="RING"/>
    <property type="match status" value="1"/>
</dbReference>
<dbReference type="OrthoDB" id="111250at2759"/>
<evidence type="ECO:0000256" key="3">
    <source>
        <dbReference type="ARBA" id="ARBA00022833"/>
    </source>
</evidence>
<dbReference type="InterPro" id="IPR017907">
    <property type="entry name" value="Znf_RING_CS"/>
</dbReference>
<dbReference type="GO" id="GO:0008270">
    <property type="term" value="F:zinc ion binding"/>
    <property type="evidence" value="ECO:0007669"/>
    <property type="project" value="UniProtKB-KW"/>
</dbReference>
<feature type="non-terminal residue" evidence="7">
    <location>
        <position position="305"/>
    </location>
</feature>
<evidence type="ECO:0000313" key="8">
    <source>
        <dbReference type="Proteomes" id="UP000749559"/>
    </source>
</evidence>
<dbReference type="AlphaFoldDB" id="A0A8S4QB32"/>
<dbReference type="PROSITE" id="PS00518">
    <property type="entry name" value="ZF_RING_1"/>
    <property type="match status" value="1"/>
</dbReference>
<dbReference type="InterPro" id="IPR000315">
    <property type="entry name" value="Znf_B-box"/>
</dbReference>
<dbReference type="PROSITE" id="PS50089">
    <property type="entry name" value="ZF_RING_2"/>
    <property type="match status" value="1"/>
</dbReference>
<feature type="domain" description="RING-type" evidence="5">
    <location>
        <begin position="15"/>
        <end position="58"/>
    </location>
</feature>
<proteinExistence type="predicted"/>
<accession>A0A8S4QB32</accession>
<evidence type="ECO:0000313" key="7">
    <source>
        <dbReference type="EMBL" id="CAH1802968.1"/>
    </source>
</evidence>
<gene>
    <name evidence="7" type="ORF">OFUS_LOCUS26603</name>
</gene>
<dbReference type="Pfam" id="PF13445">
    <property type="entry name" value="zf-RING_UBOX"/>
    <property type="match status" value="1"/>
</dbReference>
<dbReference type="Gene3D" id="3.30.160.60">
    <property type="entry name" value="Classic Zinc Finger"/>
    <property type="match status" value="1"/>
</dbReference>
<dbReference type="SUPFAM" id="SSF57845">
    <property type="entry name" value="B-box zinc-binding domain"/>
    <property type="match status" value="1"/>
</dbReference>
<dbReference type="InterPro" id="IPR013083">
    <property type="entry name" value="Znf_RING/FYVE/PHD"/>
</dbReference>
<evidence type="ECO:0000256" key="1">
    <source>
        <dbReference type="ARBA" id="ARBA00022723"/>
    </source>
</evidence>
<dbReference type="EMBL" id="CAIIXF020000198">
    <property type="protein sequence ID" value="CAH1802968.1"/>
    <property type="molecule type" value="Genomic_DNA"/>
</dbReference>
<protein>
    <submittedName>
        <fullName evidence="7">Uncharacterized protein</fullName>
    </submittedName>
</protein>
<dbReference type="InterPro" id="IPR027370">
    <property type="entry name" value="Znf-RING_euk"/>
</dbReference>
<feature type="domain" description="B box-type" evidence="6">
    <location>
        <begin position="156"/>
        <end position="197"/>
    </location>
</feature>
<keyword evidence="8" id="KW-1185">Reference proteome</keyword>
<keyword evidence="3" id="KW-0862">Zinc</keyword>
<dbReference type="Proteomes" id="UP000749559">
    <property type="component" value="Unassembled WGS sequence"/>
</dbReference>
<dbReference type="Gene3D" id="3.30.40.10">
    <property type="entry name" value="Zinc/RING finger domain, C3HC4 (zinc finger)"/>
    <property type="match status" value="1"/>
</dbReference>
<keyword evidence="1" id="KW-0479">Metal-binding</keyword>
<dbReference type="InterPro" id="IPR001841">
    <property type="entry name" value="Znf_RING"/>
</dbReference>
<reference evidence="7" key="1">
    <citation type="submission" date="2022-03" db="EMBL/GenBank/DDBJ databases">
        <authorList>
            <person name="Martin C."/>
        </authorList>
    </citation>
    <scope>NUCLEOTIDE SEQUENCE</scope>
</reference>